<comment type="subcellular location">
    <subcellularLocation>
        <location evidence="1">Membrane</location>
        <topology evidence="1">Multi-pass membrane protein</topology>
    </subcellularLocation>
</comment>
<evidence type="ECO:0000256" key="5">
    <source>
        <dbReference type="SAM" id="MobiDB-lite"/>
    </source>
</evidence>
<dbReference type="InterPro" id="IPR002293">
    <property type="entry name" value="AA/rel_permease1"/>
</dbReference>
<evidence type="ECO:0000256" key="2">
    <source>
        <dbReference type="ARBA" id="ARBA00022692"/>
    </source>
</evidence>
<dbReference type="InterPro" id="IPR053153">
    <property type="entry name" value="APC_K+_Transporter"/>
</dbReference>
<feature type="transmembrane region" description="Helical" evidence="6">
    <location>
        <begin position="429"/>
        <end position="447"/>
    </location>
</feature>
<dbReference type="PANTHER" id="PTHR47704">
    <property type="entry name" value="POTASSIUM TRANSPORTER KIMA"/>
    <property type="match status" value="1"/>
</dbReference>
<feature type="transmembrane region" description="Helical" evidence="6">
    <location>
        <begin position="162"/>
        <end position="183"/>
    </location>
</feature>
<proteinExistence type="predicted"/>
<dbReference type="Pfam" id="PF13520">
    <property type="entry name" value="AA_permease_2"/>
    <property type="match status" value="1"/>
</dbReference>
<reference evidence="7 8" key="1">
    <citation type="submission" date="2024-09" db="EMBL/GenBank/DDBJ databases">
        <authorList>
            <person name="Lee S.D."/>
        </authorList>
    </citation>
    <scope>NUCLEOTIDE SEQUENCE [LARGE SCALE GENOMIC DNA]</scope>
    <source>
        <strain evidence="7 8">N1-5</strain>
    </source>
</reference>
<evidence type="ECO:0000313" key="8">
    <source>
        <dbReference type="Proteomes" id="UP001592528"/>
    </source>
</evidence>
<feature type="transmembrane region" description="Helical" evidence="6">
    <location>
        <begin position="45"/>
        <end position="68"/>
    </location>
</feature>
<feature type="transmembrane region" description="Helical" evidence="6">
    <location>
        <begin position="358"/>
        <end position="380"/>
    </location>
</feature>
<keyword evidence="3 6" id="KW-1133">Transmembrane helix</keyword>
<dbReference type="Gene3D" id="1.20.1740.10">
    <property type="entry name" value="Amino acid/polyamine transporter I"/>
    <property type="match status" value="1"/>
</dbReference>
<feature type="compositionally biased region" description="Basic and acidic residues" evidence="5">
    <location>
        <begin position="657"/>
        <end position="667"/>
    </location>
</feature>
<feature type="transmembrane region" description="Helical" evidence="6">
    <location>
        <begin position="89"/>
        <end position="114"/>
    </location>
</feature>
<feature type="transmembrane region" description="Helical" evidence="6">
    <location>
        <begin position="453"/>
        <end position="471"/>
    </location>
</feature>
<keyword evidence="8" id="KW-1185">Reference proteome</keyword>
<protein>
    <submittedName>
        <fullName evidence="7">APC family permease</fullName>
    </submittedName>
</protein>
<feature type="transmembrane region" description="Helical" evidence="6">
    <location>
        <begin position="203"/>
        <end position="226"/>
    </location>
</feature>
<feature type="region of interest" description="Disordered" evidence="5">
    <location>
        <begin position="631"/>
        <end position="667"/>
    </location>
</feature>
<dbReference type="PANTHER" id="PTHR47704:SF1">
    <property type="entry name" value="POTASSIUM TRANSPORTER KIMA"/>
    <property type="match status" value="1"/>
</dbReference>
<evidence type="ECO:0000256" key="6">
    <source>
        <dbReference type="SAM" id="Phobius"/>
    </source>
</evidence>
<name>A0ABV6UK99_9ACTN</name>
<feature type="transmembrane region" description="Helical" evidence="6">
    <location>
        <begin position="247"/>
        <end position="269"/>
    </location>
</feature>
<dbReference type="EMBL" id="JBHEZZ010000005">
    <property type="protein sequence ID" value="MFC1401893.1"/>
    <property type="molecule type" value="Genomic_DNA"/>
</dbReference>
<organism evidence="7 8">
    <name type="scientific">Streptacidiphilus cavernicola</name>
    <dbReference type="NCBI Taxonomy" id="3342716"/>
    <lineage>
        <taxon>Bacteria</taxon>
        <taxon>Bacillati</taxon>
        <taxon>Actinomycetota</taxon>
        <taxon>Actinomycetes</taxon>
        <taxon>Kitasatosporales</taxon>
        <taxon>Streptomycetaceae</taxon>
        <taxon>Streptacidiphilus</taxon>
    </lineage>
</organism>
<feature type="transmembrane region" description="Helical" evidence="6">
    <location>
        <begin position="311"/>
        <end position="337"/>
    </location>
</feature>
<dbReference type="Proteomes" id="UP001592528">
    <property type="component" value="Unassembled WGS sequence"/>
</dbReference>
<feature type="transmembrane region" description="Helical" evidence="6">
    <location>
        <begin position="120"/>
        <end position="142"/>
    </location>
</feature>
<gene>
    <name evidence="7" type="ORF">ACEZDJ_11410</name>
</gene>
<accession>A0ABV6UK99</accession>
<evidence type="ECO:0000256" key="4">
    <source>
        <dbReference type="ARBA" id="ARBA00023136"/>
    </source>
</evidence>
<sequence length="667" mass="71698">MRSEELGETLLPKRLALPIFASDPLSSVAYATEEILLVLTVGGTAFLYLTPWIAAGVVLLMAVVVTSYRQVVRAYPSGGGSYEVVTTNLGPNAGLVVAASLLVDYVMTVAVSVASGVDNIISAFPSISAARVPMAVGFVVLLSAMNLRGVREAGRAFAAPTYLFIFGIVLMIVTGFVKMLFGHTPVASSAQYAVIPVDHKDTLAGLGLLMLCLRAFASGCTALTGVESISNGVPAFRKPKSKNAATTMSAMGITAVLMFVGITALALIAKVHKTDDTCRLANYPGDCHTTSQPTVIAQLASSIFGGDHSVLFYFIQAVTALVLILAANTAFNGFPLLSSILAQHRYLPRQLHTRGDRLAFSNGIIALAVVNIALLVAYKADVTNLIHLYILGVFTSFTLSQIGMVKHWNRLLATETDTKVRGSAKRSRIINGFGAGFTGLVLVIVMITKFTEGAWLAVVAAVLLFGMMRGIRKHYDAVAEELAVEDLKAESVRPSKVHAIVLVSTLHKPTLRALGYAQAFRPDILEAVTVAVEKDSTQDLQEKWAESEIQVPLKVLDSPFREITKPVVGYVRSIRRTSPREAVAVFIPEYVVGHWWEHLLHNQSALWLKSRLLFTPGVMVISVPWQLTSSTRADRPARRAPGSVRRGEPAGNLDPTEPEKAVHSGSA</sequence>
<keyword evidence="4 6" id="KW-0472">Membrane</keyword>
<feature type="transmembrane region" description="Helical" evidence="6">
    <location>
        <begin position="386"/>
        <end position="408"/>
    </location>
</feature>
<keyword evidence="2 6" id="KW-0812">Transmembrane</keyword>
<comment type="caution">
    <text evidence="7">The sequence shown here is derived from an EMBL/GenBank/DDBJ whole genome shotgun (WGS) entry which is preliminary data.</text>
</comment>
<dbReference type="RefSeq" id="WP_051725555.1">
    <property type="nucleotide sequence ID" value="NZ_JBHEZZ010000005.1"/>
</dbReference>
<evidence type="ECO:0000256" key="3">
    <source>
        <dbReference type="ARBA" id="ARBA00022989"/>
    </source>
</evidence>
<evidence type="ECO:0000313" key="7">
    <source>
        <dbReference type="EMBL" id="MFC1401893.1"/>
    </source>
</evidence>
<evidence type="ECO:0000256" key="1">
    <source>
        <dbReference type="ARBA" id="ARBA00004141"/>
    </source>
</evidence>